<feature type="region of interest" description="Disordered" evidence="8">
    <location>
        <begin position="1"/>
        <end position="25"/>
    </location>
</feature>
<keyword evidence="5 7" id="KW-0378">Hydrolase</keyword>
<comment type="caution">
    <text evidence="9">The sequence shown here is derived from an EMBL/GenBank/DDBJ whole genome shotgun (WGS) entry which is preliminary data.</text>
</comment>
<dbReference type="InterPro" id="IPR004130">
    <property type="entry name" value="Gpn"/>
</dbReference>
<dbReference type="AlphaFoldDB" id="A0A5N5QC05"/>
<feature type="region of interest" description="Disordered" evidence="8">
    <location>
        <begin position="381"/>
        <end position="400"/>
    </location>
</feature>
<evidence type="ECO:0000256" key="5">
    <source>
        <dbReference type="ARBA" id="ARBA00022801"/>
    </source>
</evidence>
<comment type="subcellular location">
    <subcellularLocation>
        <location evidence="7">Cytoplasm</location>
    </subcellularLocation>
    <subcellularLocation>
        <location evidence="7">Nucleus</location>
    </subcellularLocation>
</comment>
<evidence type="ECO:0000256" key="4">
    <source>
        <dbReference type="ARBA" id="ARBA00022741"/>
    </source>
</evidence>
<dbReference type="CDD" id="cd17870">
    <property type="entry name" value="GPN1"/>
    <property type="match status" value="1"/>
</dbReference>
<organism evidence="9 10">
    <name type="scientific">Ceratobasidium theobromae</name>
    <dbReference type="NCBI Taxonomy" id="1582974"/>
    <lineage>
        <taxon>Eukaryota</taxon>
        <taxon>Fungi</taxon>
        <taxon>Dikarya</taxon>
        <taxon>Basidiomycota</taxon>
        <taxon>Agaricomycotina</taxon>
        <taxon>Agaricomycetes</taxon>
        <taxon>Cantharellales</taxon>
        <taxon>Ceratobasidiaceae</taxon>
        <taxon>Ceratobasidium</taxon>
    </lineage>
</organism>
<evidence type="ECO:0000256" key="3">
    <source>
        <dbReference type="ARBA" id="ARBA00022553"/>
    </source>
</evidence>
<dbReference type="InterPro" id="IPR030230">
    <property type="entry name" value="Gpn1/Npa3/XAB1"/>
</dbReference>
<dbReference type="OrthoDB" id="243313at2759"/>
<evidence type="ECO:0000256" key="6">
    <source>
        <dbReference type="ARBA" id="ARBA00023134"/>
    </source>
</evidence>
<comment type="function">
    <text evidence="7">Small GTPase required for proper nuclear import of RNA polymerase II (RNAPII). May act at an RNAP assembly step prior to nuclear import.</text>
</comment>
<comment type="similarity">
    <text evidence="1 7">Belongs to the GPN-loop GTPase family.</text>
</comment>
<dbReference type="EC" id="3.6.5.-" evidence="7"/>
<dbReference type="Pfam" id="PF03029">
    <property type="entry name" value="ATP_bind_1"/>
    <property type="match status" value="1"/>
</dbReference>
<gene>
    <name evidence="9" type="ORF">CTheo_7395</name>
</gene>
<dbReference type="SUPFAM" id="SSF52540">
    <property type="entry name" value="P-loop containing nucleoside triphosphate hydrolases"/>
    <property type="match status" value="1"/>
</dbReference>
<evidence type="ECO:0000256" key="1">
    <source>
        <dbReference type="ARBA" id="ARBA00005290"/>
    </source>
</evidence>
<feature type="compositionally biased region" description="Basic and acidic residues" evidence="8">
    <location>
        <begin position="381"/>
        <end position="390"/>
    </location>
</feature>
<keyword evidence="10" id="KW-1185">Reference proteome</keyword>
<keyword evidence="4 7" id="KW-0547">Nucleotide-binding</keyword>
<protein>
    <recommendedName>
        <fullName evidence="7">GPN-loop GTPase</fullName>
        <ecNumber evidence="7">3.6.5.-</ecNumber>
    </recommendedName>
</protein>
<accession>A0A5N5QC05</accession>
<dbReference type="GO" id="GO:0005737">
    <property type="term" value="C:cytoplasm"/>
    <property type="evidence" value="ECO:0007669"/>
    <property type="project" value="UniProtKB-SubCell"/>
</dbReference>
<feature type="compositionally biased region" description="Acidic residues" evidence="8">
    <location>
        <begin position="391"/>
        <end position="400"/>
    </location>
</feature>
<dbReference type="PANTHER" id="PTHR21231:SF8">
    <property type="entry name" value="GPN-LOOP GTPASE 1"/>
    <property type="match status" value="1"/>
</dbReference>
<sequence length="440" mass="48777">MSQAEASTSGASASAEPTSTKKPPITIITIGMAGSGKTTFVQRINSYLRSTPSPSSTEGAPRAPYVINLDPAVANVPFEANIDIRDTIDYREVMKQYNLGPNGGILTSLNLFTTKFDQVLTLVEKRSSEVDYIILDTPGQIEIFTWSASGAILTDALAAAGPACLAYIIDTPRCSAPATFMSNIILYKTRLPFIIVFNKTDVTPHEFAVEWMSDFEGTSYRSSFGAPINILSPAFQAALSSREHRDADGEPTYMSSLMNSMSLVLDEFYRHLKAVGVSSATGAGIADFFKAVDEARTEYDKEYKPELERLKKERDDKVEAGKKDSVDRLMKDLSVDRERAQKSQGPNAHWAGRENPFLDKWADAGEDDDDEPVIQFRGMGREFAMKRDDGGIDDDENREYDIDADDDIIDRDEDVDPGMRENLQRATKGRQNVMRWPRPG</sequence>
<comment type="subunit">
    <text evidence="7">Binds to RNA polymerase II.</text>
</comment>
<dbReference type="PANTHER" id="PTHR21231">
    <property type="entry name" value="XPA-BINDING PROTEIN 1-RELATED"/>
    <property type="match status" value="1"/>
</dbReference>
<dbReference type="EMBL" id="SSOP01000308">
    <property type="protein sequence ID" value="KAB5589169.1"/>
    <property type="molecule type" value="Genomic_DNA"/>
</dbReference>
<keyword evidence="3" id="KW-0597">Phosphoprotein</keyword>
<dbReference type="GO" id="GO:0005634">
    <property type="term" value="C:nucleus"/>
    <property type="evidence" value="ECO:0007669"/>
    <property type="project" value="UniProtKB-SubCell"/>
</dbReference>
<dbReference type="FunFam" id="3.40.50.300:FF:000579">
    <property type="entry name" value="GPN-loop GTPase"/>
    <property type="match status" value="1"/>
</dbReference>
<reference evidence="9 10" key="1">
    <citation type="journal article" date="2019" name="Fungal Biol. Biotechnol.">
        <title>Draft genome sequence of fastidious pathogen Ceratobasidium theobromae, which causes vascular-streak dieback in Theobroma cacao.</title>
        <authorList>
            <person name="Ali S.S."/>
            <person name="Asman A."/>
            <person name="Shao J."/>
            <person name="Firmansyah A.P."/>
            <person name="Susilo A.W."/>
            <person name="Rosmana A."/>
            <person name="McMahon P."/>
            <person name="Junaid M."/>
            <person name="Guest D."/>
            <person name="Kheng T.Y."/>
            <person name="Meinhardt L.W."/>
            <person name="Bailey B.A."/>
        </authorList>
    </citation>
    <scope>NUCLEOTIDE SEQUENCE [LARGE SCALE GENOMIC DNA]</scope>
    <source>
        <strain evidence="9 10">CT2</strain>
    </source>
</reference>
<dbReference type="Proteomes" id="UP000383932">
    <property type="component" value="Unassembled WGS sequence"/>
</dbReference>
<keyword evidence="2 7" id="KW-0963">Cytoplasm</keyword>
<dbReference type="GO" id="GO:0005525">
    <property type="term" value="F:GTP binding"/>
    <property type="evidence" value="ECO:0007669"/>
    <property type="project" value="UniProtKB-KW"/>
</dbReference>
<evidence type="ECO:0000256" key="8">
    <source>
        <dbReference type="SAM" id="MobiDB-lite"/>
    </source>
</evidence>
<dbReference type="GO" id="GO:0003924">
    <property type="term" value="F:GTPase activity"/>
    <property type="evidence" value="ECO:0007669"/>
    <property type="project" value="InterPro"/>
</dbReference>
<keyword evidence="6 7" id="KW-0342">GTP-binding</keyword>
<dbReference type="Gene3D" id="3.40.50.300">
    <property type="entry name" value="P-loop containing nucleotide triphosphate hydrolases"/>
    <property type="match status" value="1"/>
</dbReference>
<evidence type="ECO:0000256" key="7">
    <source>
        <dbReference type="RuleBase" id="RU365059"/>
    </source>
</evidence>
<name>A0A5N5QC05_9AGAM</name>
<evidence type="ECO:0000313" key="10">
    <source>
        <dbReference type="Proteomes" id="UP000383932"/>
    </source>
</evidence>
<evidence type="ECO:0000256" key="2">
    <source>
        <dbReference type="ARBA" id="ARBA00022490"/>
    </source>
</evidence>
<evidence type="ECO:0000313" key="9">
    <source>
        <dbReference type="EMBL" id="KAB5589169.1"/>
    </source>
</evidence>
<proteinExistence type="inferred from homology"/>
<dbReference type="InterPro" id="IPR027417">
    <property type="entry name" value="P-loop_NTPase"/>
</dbReference>